<dbReference type="Proteomes" id="UP000503462">
    <property type="component" value="Chromosome 2"/>
</dbReference>
<dbReference type="PANTHER" id="PTHR36840:SF1">
    <property type="entry name" value="BLL5714 PROTEIN"/>
    <property type="match status" value="1"/>
</dbReference>
<evidence type="ECO:0000256" key="1">
    <source>
        <dbReference type="SAM" id="Coils"/>
    </source>
</evidence>
<keyword evidence="3" id="KW-0812">Transmembrane</keyword>
<dbReference type="Pfam" id="PF06772">
    <property type="entry name" value="LtrA"/>
    <property type="match status" value="1"/>
</dbReference>
<feature type="transmembrane region" description="Helical" evidence="3">
    <location>
        <begin position="291"/>
        <end position="315"/>
    </location>
</feature>
<evidence type="ECO:0000256" key="3">
    <source>
        <dbReference type="SAM" id="Phobius"/>
    </source>
</evidence>
<dbReference type="InterPro" id="IPR010640">
    <property type="entry name" value="Low_temperature_requirement_A"/>
</dbReference>
<feature type="transmembrane region" description="Helical" evidence="3">
    <location>
        <begin position="405"/>
        <end position="423"/>
    </location>
</feature>
<dbReference type="OrthoDB" id="191995at2759"/>
<evidence type="ECO:0000313" key="5">
    <source>
        <dbReference type="Proteomes" id="UP000503462"/>
    </source>
</evidence>
<sequence>MSDVEKGPSVAEEPPSLATSAFNQGKARLRHFLHPSGRRIHVAADPADAEQIRQRLRNDGHDDDFDVYISGSGQHLDALRQTHTHHENKRQELQEKHAEVYNQFANVQGELDALNTELNRMTEHGVSLNAHFDRWGFSAHIKSYDEDDSPGRSGTTTPRRSSTLTGTTTTEQQGATLKLFKTPVLRQYFHKGILWRASSNVEVMSFELFVDLLYVGIIAINGDAAAENATGLSLLRFIITFTLSWKIWNDMALIISWFETDDLFQRGSVLFLLVCLFGYTTNISEAFEDTYATLVGFYLAARMYMVAYLFLISFLIPMVRGVMLTTVIVSLIGIALWIGSIYVEWPNQLALIWIALAVDTGGHTVNMLLYMLSQRSGGTAKAWAERVYEFVPALNIEHRVERTNAFVSLVFGYSVVAILYQSAVNGIDAFFGKGILGLIQAFFFNWIYFEIDATHLQSHAIRRHKFSAFLWGIAHLPFIMSFVLGSGALSRLVVASDTPDAHLENLTEAYQSRSEHEIAAGVRWFYCAGFGVALLNMGVISLTHVHRDMVGQRLHKRWRLAIRAAVAIILICLPLAENLDSLQLVGTVTGLIAFLLMCELWACSCSGSKFLARDKPCRYTGHCGKKDLQAYVLSGKELDLSELGNTSKLKNSGLGSAPI</sequence>
<feature type="transmembrane region" description="Helical" evidence="3">
    <location>
        <begin position="263"/>
        <end position="279"/>
    </location>
</feature>
<proteinExistence type="predicted"/>
<dbReference type="EMBL" id="CP051140">
    <property type="protein sequence ID" value="QIW97093.1"/>
    <property type="molecule type" value="Genomic_DNA"/>
</dbReference>
<name>A0A6H0XQT7_9PEZI</name>
<dbReference type="AlphaFoldDB" id="A0A6H0XQT7"/>
<feature type="transmembrane region" description="Helical" evidence="3">
    <location>
        <begin position="322"/>
        <end position="343"/>
    </location>
</feature>
<reference evidence="4 5" key="1">
    <citation type="journal article" date="2016" name="Sci. Rep.">
        <title>Peltaster fructicola genome reveals evolution from an invasive phytopathogen to an ectophytic parasite.</title>
        <authorList>
            <person name="Xu C."/>
            <person name="Chen H."/>
            <person name="Gleason M.L."/>
            <person name="Xu J.R."/>
            <person name="Liu H."/>
            <person name="Zhang R."/>
            <person name="Sun G."/>
        </authorList>
    </citation>
    <scope>NUCLEOTIDE SEQUENCE [LARGE SCALE GENOMIC DNA]</scope>
    <source>
        <strain evidence="4 5">LNHT1506</strain>
    </source>
</reference>
<feature type="transmembrane region" description="Helical" evidence="3">
    <location>
        <begin position="523"/>
        <end position="545"/>
    </location>
</feature>
<dbReference type="PANTHER" id="PTHR36840">
    <property type="entry name" value="BLL5714 PROTEIN"/>
    <property type="match status" value="1"/>
</dbReference>
<feature type="transmembrane region" description="Helical" evidence="3">
    <location>
        <begin position="349"/>
        <end position="372"/>
    </location>
</feature>
<protein>
    <submittedName>
        <fullName evidence="4">Uncharacterized protein</fullName>
    </submittedName>
</protein>
<feature type="region of interest" description="Disordered" evidence="2">
    <location>
        <begin position="146"/>
        <end position="170"/>
    </location>
</feature>
<gene>
    <name evidence="4" type="ORF">AMS68_002611</name>
</gene>
<feature type="transmembrane region" description="Helical" evidence="3">
    <location>
        <begin position="582"/>
        <end position="603"/>
    </location>
</feature>
<feature type="transmembrane region" description="Helical" evidence="3">
    <location>
        <begin position="429"/>
        <end position="448"/>
    </location>
</feature>
<keyword evidence="3" id="KW-1133">Transmembrane helix</keyword>
<keyword evidence="3" id="KW-0472">Membrane</keyword>
<evidence type="ECO:0000313" key="4">
    <source>
        <dbReference type="EMBL" id="QIW97093.1"/>
    </source>
</evidence>
<organism evidence="4 5">
    <name type="scientific">Peltaster fructicola</name>
    <dbReference type="NCBI Taxonomy" id="286661"/>
    <lineage>
        <taxon>Eukaryota</taxon>
        <taxon>Fungi</taxon>
        <taxon>Dikarya</taxon>
        <taxon>Ascomycota</taxon>
        <taxon>Pezizomycotina</taxon>
        <taxon>Dothideomycetes</taxon>
        <taxon>Dothideomycetes incertae sedis</taxon>
        <taxon>Peltaster</taxon>
    </lineage>
</organism>
<feature type="transmembrane region" description="Helical" evidence="3">
    <location>
        <begin position="557"/>
        <end position="576"/>
    </location>
</feature>
<keyword evidence="5" id="KW-1185">Reference proteome</keyword>
<feature type="transmembrane region" description="Helical" evidence="3">
    <location>
        <begin position="468"/>
        <end position="489"/>
    </location>
</feature>
<evidence type="ECO:0000256" key="2">
    <source>
        <dbReference type="SAM" id="MobiDB-lite"/>
    </source>
</evidence>
<keyword evidence="1" id="KW-0175">Coiled coil</keyword>
<accession>A0A6H0XQT7</accession>
<feature type="coiled-coil region" evidence="1">
    <location>
        <begin position="76"/>
        <end position="124"/>
    </location>
</feature>
<feature type="compositionally biased region" description="Low complexity" evidence="2">
    <location>
        <begin position="151"/>
        <end position="170"/>
    </location>
</feature>